<feature type="region of interest" description="Disordered" evidence="1">
    <location>
        <begin position="804"/>
        <end position="824"/>
    </location>
</feature>
<dbReference type="Gene3D" id="1.10.472.10">
    <property type="entry name" value="Cyclin-like"/>
    <property type="match status" value="1"/>
</dbReference>
<feature type="domain" description="F-box" evidence="2">
    <location>
        <begin position="1"/>
        <end position="45"/>
    </location>
</feature>
<evidence type="ECO:0000256" key="1">
    <source>
        <dbReference type="SAM" id="MobiDB-lite"/>
    </source>
</evidence>
<sequence>MLETLPREMVDGVLAHLNVGDLLVLAKVSRRLRAAALAARAWRASTLVVGGGAIQPSAGEVEDAVLRMARLVPAARQPTWAASATAAAASAVMQPRAASAAASMSSPSALALASHAAAATRGRLATRITDGLLAAHGAVMVNVRQLTAAPFFDVDDGQLRRLAPHLGGLAAVDLSHAACVTDAGIDMLTATCPAVRALRLARCRGLTHVAVYLAARRLERLAAVDLSHTRCATTASVLFLFHRRGAALADVALANCPWVEWDVVLACRGIAPHARALRRLDLSWNVLVAGSLLARFARARYAACAAACKRLPPPALPPTPTSPVASSPAAAAAAATDAATDAAADAAALALCCGGCVARSDLAAARGPPSPGPPAPAHLELDVRFCDDVTLADVAAAQAAEPVYLQHPAPIGAIAQADLPAASTAPASDATHAACEPVASNAVAIAAAAPRLPDPVLTTADDTARAALAAFVPALATLPAPAPESIAPPQQTPQQQPDNAMTAHAHPLKQAQLAGRLPASVPISTHSGLAALLAPAAQPASAPADRPADIDSFHRQLGAVSGPSQPTVITRRRRRGELIHYAPTFIERLFRCGLTLPIGSNVDLCQFIATIMSRTRLSSNTLVLAFLYLDRLKSMHPRCKGSPGSAHRLILSAIMLAAKFLYDDTFDNTAWATVSSGLFSLEQVNHMEMEMLYFLNFRLFVSQSEWQAFFATLDNDMEAWQMANVRATGGAASPAAPPAVSTPAPVGKVSGLAYSQHASQTVGFQPQNKLAAHQQQQHQLQQQQQQHRPIVQRTTYRLGPQAFSTQQPIRPPAAVSAESDHAPAGMHSTVHAPRLTGDAISAMNTSHGVRPPLRQADAPNKATDTFRWPESDTKPWHHVVPALPMPAGMARAADVPFQQTPSNLAPAHEVVDLTRSNDMSISPAVHPAPYNEAPREPPPRFVTKQLHQTAPLELPQQQSLSVAAAAQHPQHDPSSRRSTPFGPGQVAQQTMPSKAPMAQGNTQHQSVFSHPPPKLPPHVNAHTLQQRQLEREQQAQERQMQVDHHAPTHGAGQMQQSFNPSGGSLAPSSLVSMHYGAPVDTPLGQGTQLRQLQPPSPAHVAHAQNTNAHMQAPLPTQGYTSTVGLPSQMDAVHAAQHAYLAQPQNTSASHMAFAQRTAAPASGMLVHSTGYNAPPERTVHAFAADYGRARS</sequence>
<dbReference type="SUPFAM" id="SSF47954">
    <property type="entry name" value="Cyclin-like"/>
    <property type="match status" value="1"/>
</dbReference>
<dbReference type="SUPFAM" id="SSF81383">
    <property type="entry name" value="F-box domain"/>
    <property type="match status" value="1"/>
</dbReference>
<dbReference type="InterPro" id="IPR036915">
    <property type="entry name" value="Cyclin-like_sf"/>
</dbReference>
<gene>
    <name evidence="3" type="ORF">HK105_202184</name>
</gene>
<organism evidence="3 4">
    <name type="scientific">Polyrhizophydium stewartii</name>
    <dbReference type="NCBI Taxonomy" id="2732419"/>
    <lineage>
        <taxon>Eukaryota</taxon>
        <taxon>Fungi</taxon>
        <taxon>Fungi incertae sedis</taxon>
        <taxon>Chytridiomycota</taxon>
        <taxon>Chytridiomycota incertae sedis</taxon>
        <taxon>Chytridiomycetes</taxon>
        <taxon>Rhizophydiales</taxon>
        <taxon>Rhizophydiales incertae sedis</taxon>
        <taxon>Polyrhizophydium</taxon>
    </lineage>
</organism>
<dbReference type="Gene3D" id="3.80.10.10">
    <property type="entry name" value="Ribonuclease Inhibitor"/>
    <property type="match status" value="1"/>
</dbReference>
<name>A0ABR4NFE5_9FUNG</name>
<dbReference type="InterPro" id="IPR001810">
    <property type="entry name" value="F-box_dom"/>
</dbReference>
<accession>A0ABR4NFE5</accession>
<feature type="compositionally biased region" description="Polar residues" evidence="1">
    <location>
        <begin position="999"/>
        <end position="1008"/>
    </location>
</feature>
<comment type="caution">
    <text evidence="3">The sequence shown here is derived from an EMBL/GenBank/DDBJ whole genome shotgun (WGS) entry which is preliminary data.</text>
</comment>
<feature type="compositionally biased region" description="Basic and acidic residues" evidence="1">
    <location>
        <begin position="1028"/>
        <end position="1046"/>
    </location>
</feature>
<feature type="region of interest" description="Disordered" evidence="1">
    <location>
        <begin position="919"/>
        <end position="940"/>
    </location>
</feature>
<evidence type="ECO:0000313" key="4">
    <source>
        <dbReference type="Proteomes" id="UP001527925"/>
    </source>
</evidence>
<evidence type="ECO:0000259" key="2">
    <source>
        <dbReference type="PROSITE" id="PS50181"/>
    </source>
</evidence>
<protein>
    <recommendedName>
        <fullName evidence="2">F-box domain-containing protein</fullName>
    </recommendedName>
</protein>
<evidence type="ECO:0000313" key="3">
    <source>
        <dbReference type="EMBL" id="KAL2918257.1"/>
    </source>
</evidence>
<dbReference type="Proteomes" id="UP001527925">
    <property type="component" value="Unassembled WGS sequence"/>
</dbReference>
<keyword evidence="4" id="KW-1185">Reference proteome</keyword>
<dbReference type="SMART" id="SM00256">
    <property type="entry name" value="FBOX"/>
    <property type="match status" value="1"/>
</dbReference>
<proteinExistence type="predicted"/>
<feature type="region of interest" description="Disordered" evidence="1">
    <location>
        <begin position="480"/>
        <end position="502"/>
    </location>
</feature>
<dbReference type="PANTHER" id="PTHR15615:SF108">
    <property type="entry name" value="PROTEIN CNPPD1"/>
    <property type="match status" value="1"/>
</dbReference>
<feature type="compositionally biased region" description="Low complexity" evidence="1">
    <location>
        <begin position="958"/>
        <end position="967"/>
    </location>
</feature>
<dbReference type="SUPFAM" id="SSF52047">
    <property type="entry name" value="RNI-like"/>
    <property type="match status" value="1"/>
</dbReference>
<dbReference type="InterPro" id="IPR032675">
    <property type="entry name" value="LRR_dom_sf"/>
</dbReference>
<dbReference type="InterPro" id="IPR036047">
    <property type="entry name" value="F-box-like_dom_sf"/>
</dbReference>
<feature type="region of interest" description="Disordered" evidence="1">
    <location>
        <begin position="958"/>
        <end position="1086"/>
    </location>
</feature>
<dbReference type="EMBL" id="JADGIZ020000007">
    <property type="protein sequence ID" value="KAL2918257.1"/>
    <property type="molecule type" value="Genomic_DNA"/>
</dbReference>
<reference evidence="3 4" key="1">
    <citation type="submission" date="2023-09" db="EMBL/GenBank/DDBJ databases">
        <title>Pangenome analysis of Batrachochytrium dendrobatidis and related Chytrids.</title>
        <authorList>
            <person name="Yacoub M.N."/>
            <person name="Stajich J.E."/>
            <person name="James T.Y."/>
        </authorList>
    </citation>
    <scope>NUCLEOTIDE SEQUENCE [LARGE SCALE GENOMIC DNA]</scope>
    <source>
        <strain evidence="3 4">JEL0888</strain>
    </source>
</reference>
<feature type="compositionally biased region" description="Polar residues" evidence="1">
    <location>
        <begin position="1053"/>
        <end position="1071"/>
    </location>
</feature>
<dbReference type="InterPro" id="IPR006671">
    <property type="entry name" value="Cyclin_N"/>
</dbReference>
<dbReference type="Pfam" id="PF00134">
    <property type="entry name" value="Cyclin_N"/>
    <property type="match status" value="1"/>
</dbReference>
<dbReference type="PROSITE" id="PS50181">
    <property type="entry name" value="FBOX"/>
    <property type="match status" value="1"/>
</dbReference>
<feature type="compositionally biased region" description="Low complexity" evidence="1">
    <location>
        <begin position="488"/>
        <end position="497"/>
    </location>
</feature>
<dbReference type="CDD" id="cd20557">
    <property type="entry name" value="CYCLIN_ScPCL1-like"/>
    <property type="match status" value="1"/>
</dbReference>
<dbReference type="InterPro" id="IPR013922">
    <property type="entry name" value="Cyclin_PHO80-like"/>
</dbReference>
<dbReference type="PANTHER" id="PTHR15615">
    <property type="match status" value="1"/>
</dbReference>